<keyword evidence="11 14" id="KW-0139">CF(1)</keyword>
<dbReference type="PROSITE" id="PS00152">
    <property type="entry name" value="ATPASE_ALPHA_BETA"/>
    <property type="match status" value="1"/>
</dbReference>
<keyword evidence="9 14" id="KW-0406">Ion transport</keyword>
<keyword evidence="8 14" id="KW-1278">Translocase</keyword>
<dbReference type="InterPro" id="IPR004100">
    <property type="entry name" value="ATPase_F1/V1/A1_a/bsu_N"/>
</dbReference>
<dbReference type="Pfam" id="PF00006">
    <property type="entry name" value="ATP-synt_ab"/>
    <property type="match status" value="1"/>
</dbReference>
<dbReference type="InterPro" id="IPR027417">
    <property type="entry name" value="P-loop_NTPase"/>
</dbReference>
<dbReference type="RefSeq" id="WP_255841162.1">
    <property type="nucleotide sequence ID" value="NZ_CP094358.1"/>
</dbReference>
<keyword evidence="19" id="KW-1185">Reference proteome</keyword>
<dbReference type="PANTHER" id="PTHR48082:SF2">
    <property type="entry name" value="ATP SYNTHASE SUBUNIT ALPHA, MITOCHONDRIAL"/>
    <property type="match status" value="1"/>
</dbReference>
<keyword evidence="6 14" id="KW-0375">Hydrogen ion transport</keyword>
<evidence type="ECO:0000256" key="2">
    <source>
        <dbReference type="ARBA" id="ARBA00004170"/>
    </source>
</evidence>
<dbReference type="FunFam" id="2.40.30.20:FF:000001">
    <property type="entry name" value="ATP synthase subunit alpha"/>
    <property type="match status" value="1"/>
</dbReference>
<comment type="function">
    <text evidence="1 14">Produces ATP from ADP in the presence of a proton gradient across the membrane. The alpha chain is a regulatory subunit.</text>
</comment>
<keyword evidence="5 14" id="KW-0547">Nucleotide-binding</keyword>
<dbReference type="Gene3D" id="2.40.30.20">
    <property type="match status" value="1"/>
</dbReference>
<dbReference type="Gene3D" id="1.20.150.20">
    <property type="entry name" value="ATP synthase alpha/beta chain, C-terminal domain"/>
    <property type="match status" value="1"/>
</dbReference>
<evidence type="ECO:0000256" key="1">
    <source>
        <dbReference type="ARBA" id="ARBA00003784"/>
    </source>
</evidence>
<evidence type="ECO:0000259" key="15">
    <source>
        <dbReference type="Pfam" id="PF00006"/>
    </source>
</evidence>
<dbReference type="AlphaFoldDB" id="A0A9E7CXW6"/>
<dbReference type="SUPFAM" id="SSF47917">
    <property type="entry name" value="C-terminal domain of alpha and beta subunits of F1 ATP synthase"/>
    <property type="match status" value="1"/>
</dbReference>
<proteinExistence type="inferred from homology"/>
<evidence type="ECO:0000259" key="16">
    <source>
        <dbReference type="Pfam" id="PF00306"/>
    </source>
</evidence>
<keyword evidence="10 14" id="KW-0472">Membrane</keyword>
<dbReference type="GO" id="GO:0046933">
    <property type="term" value="F:proton-transporting ATP synthase activity, rotational mechanism"/>
    <property type="evidence" value="ECO:0007669"/>
    <property type="project" value="UniProtKB-UniRule"/>
</dbReference>
<dbReference type="Pfam" id="PF00306">
    <property type="entry name" value="ATP-synt_ab_C"/>
    <property type="match status" value="1"/>
</dbReference>
<dbReference type="GO" id="GO:0005886">
    <property type="term" value="C:plasma membrane"/>
    <property type="evidence" value="ECO:0007669"/>
    <property type="project" value="UniProtKB-SubCell"/>
</dbReference>
<feature type="domain" description="ATPase F1/V1/A1 complex alpha/beta subunit N-terminal" evidence="17">
    <location>
        <begin position="28"/>
        <end position="92"/>
    </location>
</feature>
<evidence type="ECO:0000256" key="5">
    <source>
        <dbReference type="ARBA" id="ARBA00022741"/>
    </source>
</evidence>
<comment type="similarity">
    <text evidence="3 14">Belongs to the ATPase alpha/beta chains family.</text>
</comment>
<feature type="binding site" evidence="14">
    <location>
        <begin position="171"/>
        <end position="178"/>
    </location>
    <ligand>
        <name>ATP</name>
        <dbReference type="ChEBI" id="CHEBI:30616"/>
    </ligand>
</feature>
<dbReference type="InterPro" id="IPR000194">
    <property type="entry name" value="ATPase_F1/V1/A1_a/bsu_nucl-bd"/>
</dbReference>
<dbReference type="InterPro" id="IPR005294">
    <property type="entry name" value="ATP_synth_F1_asu"/>
</dbReference>
<evidence type="ECO:0000313" key="19">
    <source>
        <dbReference type="Proteomes" id="UP000831290"/>
    </source>
</evidence>
<dbReference type="CDD" id="cd18116">
    <property type="entry name" value="ATP-synt_F1_alpha_N"/>
    <property type="match status" value="1"/>
</dbReference>
<dbReference type="PIRSF" id="PIRSF039088">
    <property type="entry name" value="F_ATPase_subunit_alpha"/>
    <property type="match status" value="1"/>
</dbReference>
<dbReference type="InterPro" id="IPR020003">
    <property type="entry name" value="ATPase_a/bsu_AS"/>
</dbReference>
<dbReference type="GO" id="GO:0045259">
    <property type="term" value="C:proton-transporting ATP synthase complex"/>
    <property type="evidence" value="ECO:0007669"/>
    <property type="project" value="UniProtKB-KW"/>
</dbReference>
<dbReference type="Pfam" id="PF02874">
    <property type="entry name" value="ATP-synt_ab_N"/>
    <property type="match status" value="1"/>
</dbReference>
<dbReference type="GO" id="GO:0043531">
    <property type="term" value="F:ADP binding"/>
    <property type="evidence" value="ECO:0007669"/>
    <property type="project" value="TreeGrafter"/>
</dbReference>
<dbReference type="Gene3D" id="3.40.50.300">
    <property type="entry name" value="P-loop containing nucleotide triphosphate hydrolases"/>
    <property type="match status" value="1"/>
</dbReference>
<feature type="domain" description="ATPase F1/V1/A1 complex alpha/beta subunit nucleotide-binding" evidence="15">
    <location>
        <begin position="151"/>
        <end position="389"/>
    </location>
</feature>
<evidence type="ECO:0000256" key="6">
    <source>
        <dbReference type="ARBA" id="ARBA00022781"/>
    </source>
</evidence>
<dbReference type="NCBIfam" id="TIGR00962">
    <property type="entry name" value="atpA"/>
    <property type="match status" value="1"/>
</dbReference>
<evidence type="ECO:0000256" key="3">
    <source>
        <dbReference type="ARBA" id="ARBA00008936"/>
    </source>
</evidence>
<dbReference type="GO" id="GO:0005524">
    <property type="term" value="F:ATP binding"/>
    <property type="evidence" value="ECO:0007669"/>
    <property type="project" value="UniProtKB-UniRule"/>
</dbReference>
<dbReference type="HAMAP" id="MF_01346">
    <property type="entry name" value="ATP_synth_alpha_bact"/>
    <property type="match status" value="1"/>
</dbReference>
<keyword evidence="7 14" id="KW-0067">ATP-binding</keyword>
<feature type="site" description="Required for activity" evidence="14">
    <location>
        <position position="387"/>
    </location>
</feature>
<evidence type="ECO:0000256" key="7">
    <source>
        <dbReference type="ARBA" id="ARBA00022840"/>
    </source>
</evidence>
<dbReference type="InterPro" id="IPR038376">
    <property type="entry name" value="ATP_synth_asu_C_sf"/>
</dbReference>
<dbReference type="EC" id="7.1.2.2" evidence="14"/>
<reference evidence="18" key="1">
    <citation type="submission" date="2022-03" db="EMBL/GenBank/DDBJ databases">
        <title>Description of Abyssus ytuae gen. nov., sp. nov., a novel member of the family Flavobacteriaceae isolated from the sediment of Mariana Trench.</title>
        <authorList>
            <person name="Zhang J."/>
            <person name="Xu X."/>
        </authorList>
    </citation>
    <scope>NUCLEOTIDE SEQUENCE</scope>
    <source>
        <strain evidence="18">MT3330</strain>
    </source>
</reference>
<organism evidence="18 19">
    <name type="scientific">Abyssalbus ytuae</name>
    <dbReference type="NCBI Taxonomy" id="2926907"/>
    <lineage>
        <taxon>Bacteria</taxon>
        <taxon>Pseudomonadati</taxon>
        <taxon>Bacteroidota</taxon>
        <taxon>Flavobacteriia</taxon>
        <taxon>Flavobacteriales</taxon>
        <taxon>Flavobacteriaceae</taxon>
        <taxon>Abyssalbus</taxon>
    </lineage>
</organism>
<comment type="subunit">
    <text evidence="13">F-type ATPases have 2 components, CF(1) - the catalytic core - and CF(0) - the membrane proton channel. CF(1) has five subunits: alpha(3), beta(3), gamma(1), delta(1), epsilon(1). CF(0) has four main subunits: a(1), b(1), b'(1) and c(9-12).</text>
</comment>
<evidence type="ECO:0000313" key="18">
    <source>
        <dbReference type="EMBL" id="UOB16015.1"/>
    </source>
</evidence>
<dbReference type="CDD" id="cd01132">
    <property type="entry name" value="F1-ATPase_alpha_CD"/>
    <property type="match status" value="1"/>
</dbReference>
<dbReference type="InterPro" id="IPR023366">
    <property type="entry name" value="ATP_synth_asu-like_sf"/>
</dbReference>
<keyword evidence="4 14" id="KW-0813">Transport</keyword>
<dbReference type="FunFam" id="1.20.150.20:FF:000001">
    <property type="entry name" value="ATP synthase subunit alpha"/>
    <property type="match status" value="1"/>
</dbReference>
<gene>
    <name evidence="14 18" type="primary">atpA</name>
    <name evidence="18" type="ORF">MQE35_09710</name>
</gene>
<evidence type="ECO:0000259" key="17">
    <source>
        <dbReference type="Pfam" id="PF02874"/>
    </source>
</evidence>
<dbReference type="SUPFAM" id="SSF52540">
    <property type="entry name" value="P-loop containing nucleoside triphosphate hydrolases"/>
    <property type="match status" value="1"/>
</dbReference>
<dbReference type="PANTHER" id="PTHR48082">
    <property type="entry name" value="ATP SYNTHASE SUBUNIT ALPHA, MITOCHONDRIAL"/>
    <property type="match status" value="1"/>
</dbReference>
<evidence type="ECO:0000256" key="14">
    <source>
        <dbReference type="HAMAP-Rule" id="MF_01346"/>
    </source>
</evidence>
<dbReference type="NCBIfam" id="NF009884">
    <property type="entry name" value="PRK13343.1"/>
    <property type="match status" value="1"/>
</dbReference>
<dbReference type="Proteomes" id="UP000831290">
    <property type="component" value="Chromosome"/>
</dbReference>
<dbReference type="SUPFAM" id="SSF50615">
    <property type="entry name" value="N-terminal domain of alpha and beta subunits of F1 ATP synthase"/>
    <property type="match status" value="1"/>
</dbReference>
<evidence type="ECO:0000256" key="4">
    <source>
        <dbReference type="ARBA" id="ARBA00022448"/>
    </source>
</evidence>
<evidence type="ECO:0000256" key="13">
    <source>
        <dbReference type="ARBA" id="ARBA00026013"/>
    </source>
</evidence>
<evidence type="ECO:0000256" key="8">
    <source>
        <dbReference type="ARBA" id="ARBA00022967"/>
    </source>
</evidence>
<accession>A0A9E7CXW6</accession>
<dbReference type="FunFam" id="3.40.50.300:FF:000002">
    <property type="entry name" value="ATP synthase subunit alpha"/>
    <property type="match status" value="1"/>
</dbReference>
<protein>
    <recommendedName>
        <fullName evidence="14">ATP synthase subunit alpha</fullName>
        <ecNumber evidence="14">7.1.2.2</ecNumber>
    </recommendedName>
    <alternativeName>
        <fullName evidence="14">ATP synthase F1 sector subunit alpha</fullName>
    </alternativeName>
    <alternativeName>
        <fullName evidence="14">F-ATPase subunit alpha</fullName>
    </alternativeName>
</protein>
<keyword evidence="14" id="KW-1003">Cell membrane</keyword>
<dbReference type="CDD" id="cd18113">
    <property type="entry name" value="ATP-synt_F1_alpha_C"/>
    <property type="match status" value="1"/>
</dbReference>
<dbReference type="InterPro" id="IPR033732">
    <property type="entry name" value="ATP_synth_F1_a_nt-bd_dom"/>
</dbReference>
<evidence type="ECO:0000256" key="9">
    <source>
        <dbReference type="ARBA" id="ARBA00023065"/>
    </source>
</evidence>
<dbReference type="InterPro" id="IPR000793">
    <property type="entry name" value="ATP_synth_asu_C"/>
</dbReference>
<comment type="subcellular location">
    <subcellularLocation>
        <location evidence="14">Cell membrane</location>
        <topology evidence="14">Peripheral membrane protein</topology>
    </subcellularLocation>
    <subcellularLocation>
        <location evidence="2">Membrane</location>
        <topology evidence="2">Peripheral membrane protein</topology>
    </subcellularLocation>
</comment>
<evidence type="ECO:0000256" key="10">
    <source>
        <dbReference type="ARBA" id="ARBA00023136"/>
    </source>
</evidence>
<dbReference type="InterPro" id="IPR036121">
    <property type="entry name" value="ATPase_F1/V1/A1_a/bsu_N_sf"/>
</dbReference>
<comment type="catalytic activity">
    <reaction evidence="14">
        <text>ATP + H2O + 4 H(+)(in) = ADP + phosphate + 5 H(+)(out)</text>
        <dbReference type="Rhea" id="RHEA:57720"/>
        <dbReference type="ChEBI" id="CHEBI:15377"/>
        <dbReference type="ChEBI" id="CHEBI:15378"/>
        <dbReference type="ChEBI" id="CHEBI:30616"/>
        <dbReference type="ChEBI" id="CHEBI:43474"/>
        <dbReference type="ChEBI" id="CHEBI:456216"/>
        <dbReference type="EC" id="7.1.2.2"/>
    </reaction>
</comment>
<evidence type="ECO:0000256" key="11">
    <source>
        <dbReference type="ARBA" id="ARBA00023196"/>
    </source>
</evidence>
<name>A0A9E7CXW6_9FLAO</name>
<feature type="domain" description="ATP synthase alpha subunit C-terminal" evidence="16">
    <location>
        <begin position="396"/>
        <end position="519"/>
    </location>
</feature>
<evidence type="ECO:0000256" key="12">
    <source>
        <dbReference type="ARBA" id="ARBA00023310"/>
    </source>
</evidence>
<keyword evidence="12 14" id="KW-0066">ATP synthesis</keyword>
<dbReference type="KEGG" id="fbm:MQE35_09710"/>
<dbReference type="EMBL" id="CP094358">
    <property type="protein sequence ID" value="UOB16015.1"/>
    <property type="molecule type" value="Genomic_DNA"/>
</dbReference>
<sequence>MAEVKAAEVSAILKKQLSGFEASASLDEVGTVLQVGDGIARIYGLSNAQYGELVEFESGLEGIVLNLEEDNVGIVLLGPSTEIKEGATVKRTQRIASIKVGEEMVGRVVDTLGNPIDGKGPIGGTLYEMPLERKAPGVIFRQPVNEPLQTGIKSVDAMIPIGRGQRELVIGDRQTGKTTVCIDTIINQKEFYDAGEPVFCIYVAVGQKASTVAGIAKTLEDKGALAYTVIVAANASDPAPMQVYAPFAGAAIGEYFRDTGRPALIVYDDLSKQAVAYREVSLLLRRPPGREAYPGDVFYLHSRLLERAAKVINDDDIAKNMNDLPEPLKPVVKGGGSLTALPIIETQAGDVSAYIPTNVISITDGQIFLESDLFNSGVRPAINVGISVSRVGGSAQIKSMKKVAGTLKLDQAQYRELEAFAKFGSDLDAATMNVIEKGKRNVEILKQAQNDPYTVEDQIAIIYAGSKNLLREVPVEKVKQFERDYLEILNAKHRGILDTLKAGKLTDEVTDTLTSVAKDLAARYKN</sequence>